<proteinExistence type="predicted"/>
<accession>A0A0C9U8G2</accession>
<gene>
    <name evidence="2" type="ORF">PAXINDRAFT_77388</name>
</gene>
<dbReference type="EMBL" id="KN819337">
    <property type="protein sequence ID" value="KIJ15366.1"/>
    <property type="molecule type" value="Genomic_DNA"/>
</dbReference>
<reference evidence="3" key="2">
    <citation type="submission" date="2015-01" db="EMBL/GenBank/DDBJ databases">
        <title>Evolutionary Origins and Diversification of the Mycorrhizal Mutualists.</title>
        <authorList>
            <consortium name="DOE Joint Genome Institute"/>
            <consortium name="Mycorrhizal Genomics Consortium"/>
            <person name="Kohler A."/>
            <person name="Kuo A."/>
            <person name="Nagy L.G."/>
            <person name="Floudas D."/>
            <person name="Copeland A."/>
            <person name="Barry K.W."/>
            <person name="Cichocki N."/>
            <person name="Veneault-Fourrey C."/>
            <person name="LaButti K."/>
            <person name="Lindquist E.A."/>
            <person name="Lipzen A."/>
            <person name="Lundell T."/>
            <person name="Morin E."/>
            <person name="Murat C."/>
            <person name="Riley R."/>
            <person name="Ohm R."/>
            <person name="Sun H."/>
            <person name="Tunlid A."/>
            <person name="Henrissat B."/>
            <person name="Grigoriev I.V."/>
            <person name="Hibbett D.S."/>
            <person name="Martin F."/>
        </authorList>
    </citation>
    <scope>NUCLEOTIDE SEQUENCE [LARGE SCALE GENOMIC DNA]</scope>
    <source>
        <strain evidence="3">ATCC 200175</strain>
    </source>
</reference>
<keyword evidence="3" id="KW-1185">Reference proteome</keyword>
<evidence type="ECO:0000313" key="2">
    <source>
        <dbReference type="EMBL" id="KIJ15366.1"/>
    </source>
</evidence>
<sequence>MTISNEDLSEDPNTPTGEIPDLQPKTGEDNIWTRHTDAFNPKHVARNQEMIQIGDDLTAAELTKVRKLIDEFADTFAASVSKVNPVEFKSFELNIPPGMTFPTKVHQRPLTPPQRDFLYERLNKLTKAGILRHIVPEEVKAVGSTVLAQKAH</sequence>
<dbReference type="HOGENOM" id="CLU_119163_0_1_1"/>
<organism evidence="2 3">
    <name type="scientific">Paxillus involutus ATCC 200175</name>
    <dbReference type="NCBI Taxonomy" id="664439"/>
    <lineage>
        <taxon>Eukaryota</taxon>
        <taxon>Fungi</taxon>
        <taxon>Dikarya</taxon>
        <taxon>Basidiomycota</taxon>
        <taxon>Agaricomycotina</taxon>
        <taxon>Agaricomycetes</taxon>
        <taxon>Agaricomycetidae</taxon>
        <taxon>Boletales</taxon>
        <taxon>Paxilineae</taxon>
        <taxon>Paxillaceae</taxon>
        <taxon>Paxillus</taxon>
    </lineage>
</organism>
<feature type="region of interest" description="Disordered" evidence="1">
    <location>
        <begin position="1"/>
        <end position="29"/>
    </location>
</feature>
<reference evidence="2 3" key="1">
    <citation type="submission" date="2014-06" db="EMBL/GenBank/DDBJ databases">
        <authorList>
            <consortium name="DOE Joint Genome Institute"/>
            <person name="Kuo A."/>
            <person name="Kohler A."/>
            <person name="Nagy L.G."/>
            <person name="Floudas D."/>
            <person name="Copeland A."/>
            <person name="Barry K.W."/>
            <person name="Cichocki N."/>
            <person name="Veneault-Fourrey C."/>
            <person name="LaButti K."/>
            <person name="Lindquist E.A."/>
            <person name="Lipzen A."/>
            <person name="Lundell T."/>
            <person name="Morin E."/>
            <person name="Murat C."/>
            <person name="Sun H."/>
            <person name="Tunlid A."/>
            <person name="Henrissat B."/>
            <person name="Grigoriev I.V."/>
            <person name="Hibbett D.S."/>
            <person name="Martin F."/>
            <person name="Nordberg H.P."/>
            <person name="Cantor M.N."/>
            <person name="Hua S.X."/>
        </authorList>
    </citation>
    <scope>NUCLEOTIDE SEQUENCE [LARGE SCALE GENOMIC DNA]</scope>
    <source>
        <strain evidence="2 3">ATCC 200175</strain>
    </source>
</reference>
<evidence type="ECO:0000313" key="3">
    <source>
        <dbReference type="Proteomes" id="UP000053647"/>
    </source>
</evidence>
<evidence type="ECO:0000256" key="1">
    <source>
        <dbReference type="SAM" id="MobiDB-lite"/>
    </source>
</evidence>
<protein>
    <submittedName>
        <fullName evidence="2">Uncharacterized protein</fullName>
    </submittedName>
</protein>
<name>A0A0C9U8G2_PAXIN</name>
<feature type="non-terminal residue" evidence="2">
    <location>
        <position position="152"/>
    </location>
</feature>
<dbReference type="Proteomes" id="UP000053647">
    <property type="component" value="Unassembled WGS sequence"/>
</dbReference>
<dbReference type="AlphaFoldDB" id="A0A0C9U8G2"/>
<dbReference type="OrthoDB" id="3363652at2759"/>
<feature type="compositionally biased region" description="Polar residues" evidence="1">
    <location>
        <begin position="1"/>
        <end position="16"/>
    </location>
</feature>